<sequence>MVGDLRRSFSSWMRKADGELMAEDERLQHEIRQFEAEKEKQLQQLVLECQQEYERIKEERRRADVDIQAQLKQIQIEREDAKHKAAEERQLLDNELETHRRKMILEREKFREEYEEYEKERQRIVDTNIAAETMTDINVGGVIFETSRHTLASQKGSLLEAAVSGRAETQRDRQGRIFFDRDSQLFREVLHFLRTPSEPPRPQSSQESEALSREAEFLGVRFFPFPLVFACGGHDGSEHLSSMELLDVQRQGWRPAASMQTPRSYFGAGVSPGVGRLYLFGGQNIDYKALCDMEVYDVLRDEWMRGASLAVPRRNVAACEMGGRLFAIGGFDGGSILTSVEIFDPRTKGWSLGTPLTTPRSSAMAAVFDEKIYVCGGTRGERLRSVEIFDPKMNRWLQSDDPSKASASTPDAETYGADMIEVRSAGAAACCLESLFVVGGTDQAQGVHESLECFDREKRLWSFRRNMSERRMDCAATVVADTIMVSGGQCGDVLSSVEFYKPETDEWQGGPSMLRPRYAHQSLLCLL</sequence>
<evidence type="ECO:0000256" key="3">
    <source>
        <dbReference type="SAM" id="Coils"/>
    </source>
</evidence>
<keyword evidence="3" id="KW-0175">Coiled coil</keyword>
<dbReference type="Pfam" id="PF01344">
    <property type="entry name" value="Kelch_1"/>
    <property type="match status" value="1"/>
</dbReference>
<dbReference type="Gene3D" id="2.120.10.80">
    <property type="entry name" value="Kelch-type beta propeller"/>
    <property type="match status" value="1"/>
</dbReference>
<protein>
    <recommendedName>
        <fullName evidence="4">Potassium channel tetramerisation-type BTB domain-containing protein</fullName>
    </recommendedName>
</protein>
<dbReference type="VEuPathDB" id="CryptoDB:Cvel_22420"/>
<dbReference type="SUPFAM" id="SSF54695">
    <property type="entry name" value="POZ domain"/>
    <property type="match status" value="1"/>
</dbReference>
<evidence type="ECO:0000259" key="4">
    <source>
        <dbReference type="Pfam" id="PF02214"/>
    </source>
</evidence>
<dbReference type="InterPro" id="IPR006652">
    <property type="entry name" value="Kelch_1"/>
</dbReference>
<dbReference type="InterPro" id="IPR003131">
    <property type="entry name" value="T1-type_BTB"/>
</dbReference>
<dbReference type="PhylomeDB" id="A0A0G4GLE7"/>
<evidence type="ECO:0000256" key="2">
    <source>
        <dbReference type="ARBA" id="ARBA00022737"/>
    </source>
</evidence>
<accession>A0A0G4GLE7</accession>
<evidence type="ECO:0000313" key="5">
    <source>
        <dbReference type="EMBL" id="CEM30946.1"/>
    </source>
</evidence>
<name>A0A0G4GLE7_9ALVE</name>
<feature type="domain" description="Potassium channel tetramerisation-type BTB" evidence="4">
    <location>
        <begin position="137"/>
        <end position="220"/>
    </location>
</feature>
<proteinExistence type="predicted"/>
<dbReference type="Gene3D" id="3.30.710.10">
    <property type="entry name" value="Potassium Channel Kv1.1, Chain A"/>
    <property type="match status" value="1"/>
</dbReference>
<dbReference type="EMBL" id="CDMZ01001327">
    <property type="protein sequence ID" value="CEM30946.1"/>
    <property type="molecule type" value="Genomic_DNA"/>
</dbReference>
<dbReference type="InterPro" id="IPR015915">
    <property type="entry name" value="Kelch-typ_b-propeller"/>
</dbReference>
<dbReference type="PANTHER" id="PTHR46344:SF27">
    <property type="entry name" value="KELCH REPEAT SUPERFAMILY PROTEIN"/>
    <property type="match status" value="1"/>
</dbReference>
<dbReference type="InterPro" id="IPR011333">
    <property type="entry name" value="SKP1/BTB/POZ_sf"/>
</dbReference>
<gene>
    <name evidence="5" type="ORF">Cvel_22420</name>
</gene>
<dbReference type="CDD" id="cd18316">
    <property type="entry name" value="BTB_POZ_KCTD-like"/>
    <property type="match status" value="1"/>
</dbReference>
<organism evidence="5">
    <name type="scientific">Chromera velia CCMP2878</name>
    <dbReference type="NCBI Taxonomy" id="1169474"/>
    <lineage>
        <taxon>Eukaryota</taxon>
        <taxon>Sar</taxon>
        <taxon>Alveolata</taxon>
        <taxon>Colpodellida</taxon>
        <taxon>Chromeraceae</taxon>
        <taxon>Chromera</taxon>
    </lineage>
</organism>
<keyword evidence="1" id="KW-0880">Kelch repeat</keyword>
<evidence type="ECO:0000256" key="1">
    <source>
        <dbReference type="ARBA" id="ARBA00022441"/>
    </source>
</evidence>
<dbReference type="AlphaFoldDB" id="A0A0G4GLE7"/>
<dbReference type="SMART" id="SM00612">
    <property type="entry name" value="Kelch"/>
    <property type="match status" value="6"/>
</dbReference>
<dbReference type="PANTHER" id="PTHR46344">
    <property type="entry name" value="OS02G0202900 PROTEIN"/>
    <property type="match status" value="1"/>
</dbReference>
<keyword evidence="2" id="KW-0677">Repeat</keyword>
<dbReference type="Pfam" id="PF02214">
    <property type="entry name" value="BTB_2"/>
    <property type="match status" value="1"/>
</dbReference>
<reference evidence="5" key="1">
    <citation type="submission" date="2014-11" db="EMBL/GenBank/DDBJ databases">
        <authorList>
            <person name="Otto D Thomas"/>
            <person name="Naeem Raeece"/>
        </authorList>
    </citation>
    <scope>NUCLEOTIDE SEQUENCE</scope>
</reference>
<dbReference type="SUPFAM" id="SSF117281">
    <property type="entry name" value="Kelch motif"/>
    <property type="match status" value="2"/>
</dbReference>
<dbReference type="Pfam" id="PF24681">
    <property type="entry name" value="Kelch_KLHDC2_KLHL20_DRC7"/>
    <property type="match status" value="1"/>
</dbReference>
<feature type="coiled-coil region" evidence="3">
    <location>
        <begin position="24"/>
        <end position="127"/>
    </location>
</feature>
<dbReference type="GO" id="GO:0051260">
    <property type="term" value="P:protein homooligomerization"/>
    <property type="evidence" value="ECO:0007669"/>
    <property type="project" value="InterPro"/>
</dbReference>